<dbReference type="eggNOG" id="KOG1075">
    <property type="taxonomic scope" value="Eukaryota"/>
</dbReference>
<evidence type="ECO:0000313" key="3">
    <source>
        <dbReference type="Proteomes" id="UP000032141"/>
    </source>
</evidence>
<feature type="compositionally biased region" description="Basic and acidic residues" evidence="1">
    <location>
        <begin position="1"/>
        <end position="24"/>
    </location>
</feature>
<dbReference type="HOGENOM" id="CLU_443695_0_0_1"/>
<dbReference type="Gramene" id="Bo1g054900.1">
    <property type="protein sequence ID" value="Bo1g054900.1"/>
    <property type="gene ID" value="Bo1g054900"/>
</dbReference>
<protein>
    <recommendedName>
        <fullName evidence="4">Reverse transcriptase zinc-binding domain-containing protein</fullName>
    </recommendedName>
</protein>
<feature type="region of interest" description="Disordered" evidence="1">
    <location>
        <begin position="214"/>
        <end position="254"/>
    </location>
</feature>
<dbReference type="AlphaFoldDB" id="A0A0D3A7P2"/>
<evidence type="ECO:0000313" key="2">
    <source>
        <dbReference type="EnsemblPlants" id="Bo1g054900.1"/>
    </source>
</evidence>
<dbReference type="EnsemblPlants" id="Bo1g054900.1">
    <property type="protein sequence ID" value="Bo1g054900.1"/>
    <property type="gene ID" value="Bo1g054900"/>
</dbReference>
<dbReference type="InterPro" id="IPR036691">
    <property type="entry name" value="Endo/exonu/phosph_ase_sf"/>
</dbReference>
<name>A0A0D3A7P2_BRAOL</name>
<dbReference type="Gene3D" id="3.60.10.10">
    <property type="entry name" value="Endonuclease/exonuclease/phosphatase"/>
    <property type="match status" value="1"/>
</dbReference>
<keyword evidence="3" id="KW-1185">Reference proteome</keyword>
<evidence type="ECO:0000256" key="1">
    <source>
        <dbReference type="SAM" id="MobiDB-lite"/>
    </source>
</evidence>
<evidence type="ECO:0008006" key="4">
    <source>
        <dbReference type="Google" id="ProtNLM"/>
    </source>
</evidence>
<reference evidence="2 3" key="1">
    <citation type="journal article" date="2014" name="Genome Biol.">
        <title>Transcriptome and methylome profiling reveals relics of genome dominance in the mesopolyploid Brassica oleracea.</title>
        <authorList>
            <person name="Parkin I.A."/>
            <person name="Koh C."/>
            <person name="Tang H."/>
            <person name="Robinson S.J."/>
            <person name="Kagale S."/>
            <person name="Clarke W.E."/>
            <person name="Town C.D."/>
            <person name="Nixon J."/>
            <person name="Krishnakumar V."/>
            <person name="Bidwell S.L."/>
            <person name="Denoeud F."/>
            <person name="Belcram H."/>
            <person name="Links M.G."/>
            <person name="Just J."/>
            <person name="Clarke C."/>
            <person name="Bender T."/>
            <person name="Huebert T."/>
            <person name="Mason A.S."/>
            <person name="Pires J.C."/>
            <person name="Barker G."/>
            <person name="Moore J."/>
            <person name="Walley P.G."/>
            <person name="Manoli S."/>
            <person name="Batley J."/>
            <person name="Edwards D."/>
            <person name="Nelson M.N."/>
            <person name="Wang X."/>
            <person name="Paterson A.H."/>
            <person name="King G."/>
            <person name="Bancroft I."/>
            <person name="Chalhoub B."/>
            <person name="Sharpe A.G."/>
        </authorList>
    </citation>
    <scope>NUCLEOTIDE SEQUENCE</scope>
    <source>
        <strain evidence="2 3">cv. TO1000</strain>
    </source>
</reference>
<dbReference type="Proteomes" id="UP000032141">
    <property type="component" value="Chromosome C1"/>
</dbReference>
<dbReference type="OMA" id="YILMETK"/>
<proteinExistence type="predicted"/>
<reference evidence="2" key="2">
    <citation type="submission" date="2015-03" db="UniProtKB">
        <authorList>
            <consortium name="EnsemblPlants"/>
        </authorList>
    </citation>
    <scope>IDENTIFICATION</scope>
</reference>
<organism evidence="2 3">
    <name type="scientific">Brassica oleracea var. oleracea</name>
    <dbReference type="NCBI Taxonomy" id="109376"/>
    <lineage>
        <taxon>Eukaryota</taxon>
        <taxon>Viridiplantae</taxon>
        <taxon>Streptophyta</taxon>
        <taxon>Embryophyta</taxon>
        <taxon>Tracheophyta</taxon>
        <taxon>Spermatophyta</taxon>
        <taxon>Magnoliopsida</taxon>
        <taxon>eudicotyledons</taxon>
        <taxon>Gunneridae</taxon>
        <taxon>Pentapetalae</taxon>
        <taxon>rosids</taxon>
        <taxon>malvids</taxon>
        <taxon>Brassicales</taxon>
        <taxon>Brassicaceae</taxon>
        <taxon>Brassiceae</taxon>
        <taxon>Brassica</taxon>
    </lineage>
</organism>
<dbReference type="SUPFAM" id="SSF56219">
    <property type="entry name" value="DNase I-like"/>
    <property type="match status" value="1"/>
</dbReference>
<accession>A0A0D3A7P2</accession>
<feature type="region of interest" description="Disordered" evidence="1">
    <location>
        <begin position="1"/>
        <end position="34"/>
    </location>
</feature>
<sequence>MSAKTFNERVDRHGNIQREELEGRQHKRAPFPQRGLKEWRVKPLALTSPPKVNDEIHMMTPHPRRDQNLQSKPLTPMSNINQTEEEIQRDLDEATLLYLSCPDPTEAVARRQRVMSSDAKGQRAETMVVMMRSTSNHLKQIPAGAQEIRTGYKQTKERIMEDLQDVTKQYLSCTVSTEAAARKQRVLADGTSGLMEETADSILATSANIRRPLSPWERGISPQGGEDKDDDNELDPYYSEVSPPQVAAPIRKKNERSARMKSIIISPNVEREELPPKAREHQEQLIPSEQEEILRDFQNKVQNSPSGGRGAGEVQRLREIHKRKFPDIYILMETKNNLETVKKKLQGLPLDNNHEVPPNSPGSGGLFLIWKNDIQLTVRTSNKNFIDTLITEKGITFQVTFVYGEPDHTKRLAVWNELSSLQPATGDPWFLTGKAIGNGLTTRVWKDSWISLDKDTKFYGPIQEDALDLTVSNLLTSDMQWNKSIIEQLLPQVAKEIQMLQPGHRAARDIYVWQPLQSGVYSTKSGYYTAAMKDQIQVRPSDDSFDWIKDIWAERSPPKMKLFMWSIAQEALRWENSYKGEESNQEWLVSDVIKWNQQHIHFSIAHSHKKSGSSSQ</sequence>